<sequence length="134" mass="15190">MEITPRDLFHRMRRQWLDHPAALTGEDLADDVVVELPFARPGQPSRFGSRQQFLEFANPQRAMLPVRFDDCRTVAIHDTTDPHTIVVEYELTGTSTKTHRQSTAAFVGVLTVRDGKIALWREYQDTAAILEAVG</sequence>
<gene>
    <name evidence="2" type="ORF">H4W31_006887</name>
</gene>
<dbReference type="InterPro" id="IPR032710">
    <property type="entry name" value="NTF2-like_dom_sf"/>
</dbReference>
<name>A0A927R9A7_9ACTN</name>
<dbReference type="Pfam" id="PF12680">
    <property type="entry name" value="SnoaL_2"/>
    <property type="match status" value="1"/>
</dbReference>
<dbReference type="RefSeq" id="WP_225945822.1">
    <property type="nucleotide sequence ID" value="NZ_JADBEB010000001.1"/>
</dbReference>
<organism evidence="2 3">
    <name type="scientific">Plantactinospora soyae</name>
    <dbReference type="NCBI Taxonomy" id="1544732"/>
    <lineage>
        <taxon>Bacteria</taxon>
        <taxon>Bacillati</taxon>
        <taxon>Actinomycetota</taxon>
        <taxon>Actinomycetes</taxon>
        <taxon>Micromonosporales</taxon>
        <taxon>Micromonosporaceae</taxon>
        <taxon>Plantactinospora</taxon>
    </lineage>
</organism>
<keyword evidence="2" id="KW-0413">Isomerase</keyword>
<dbReference type="Gene3D" id="3.10.450.50">
    <property type="match status" value="1"/>
</dbReference>
<keyword evidence="3" id="KW-1185">Reference proteome</keyword>
<evidence type="ECO:0000313" key="3">
    <source>
        <dbReference type="Proteomes" id="UP000649753"/>
    </source>
</evidence>
<dbReference type="GO" id="GO:0016853">
    <property type="term" value="F:isomerase activity"/>
    <property type="evidence" value="ECO:0007669"/>
    <property type="project" value="UniProtKB-KW"/>
</dbReference>
<dbReference type="Proteomes" id="UP000649753">
    <property type="component" value="Unassembled WGS sequence"/>
</dbReference>
<reference evidence="2" key="1">
    <citation type="submission" date="2020-10" db="EMBL/GenBank/DDBJ databases">
        <title>Sequencing the genomes of 1000 actinobacteria strains.</title>
        <authorList>
            <person name="Klenk H.-P."/>
        </authorList>
    </citation>
    <scope>NUCLEOTIDE SEQUENCE</scope>
    <source>
        <strain evidence="2">DSM 46832</strain>
    </source>
</reference>
<dbReference type="SUPFAM" id="SSF54427">
    <property type="entry name" value="NTF2-like"/>
    <property type="match status" value="1"/>
</dbReference>
<accession>A0A927R9A7</accession>
<comment type="caution">
    <text evidence="2">The sequence shown here is derived from an EMBL/GenBank/DDBJ whole genome shotgun (WGS) entry which is preliminary data.</text>
</comment>
<evidence type="ECO:0000259" key="1">
    <source>
        <dbReference type="Pfam" id="PF12680"/>
    </source>
</evidence>
<dbReference type="AlphaFoldDB" id="A0A927R9A7"/>
<evidence type="ECO:0000313" key="2">
    <source>
        <dbReference type="EMBL" id="MBE1491249.1"/>
    </source>
</evidence>
<proteinExistence type="predicted"/>
<dbReference type="InterPro" id="IPR037401">
    <property type="entry name" value="SnoaL-like"/>
</dbReference>
<dbReference type="EMBL" id="JADBEB010000001">
    <property type="protein sequence ID" value="MBE1491249.1"/>
    <property type="molecule type" value="Genomic_DNA"/>
</dbReference>
<protein>
    <submittedName>
        <fullName evidence="2">Ketosteroid isomerase-like protein</fullName>
    </submittedName>
</protein>
<feature type="domain" description="SnoaL-like" evidence="1">
    <location>
        <begin position="16"/>
        <end position="119"/>
    </location>
</feature>